<evidence type="ECO:0000313" key="4">
    <source>
        <dbReference type="Proteomes" id="UP000757540"/>
    </source>
</evidence>
<dbReference type="SUPFAM" id="SSF48317">
    <property type="entry name" value="Acid phosphatase/Vanadium-dependent haloperoxidase"/>
    <property type="match status" value="1"/>
</dbReference>
<keyword evidence="2" id="KW-0812">Transmembrane</keyword>
<feature type="transmembrane region" description="Helical" evidence="2">
    <location>
        <begin position="208"/>
        <end position="226"/>
    </location>
</feature>
<keyword evidence="4" id="KW-1185">Reference proteome</keyword>
<feature type="transmembrane region" description="Helical" evidence="2">
    <location>
        <begin position="145"/>
        <end position="164"/>
    </location>
</feature>
<comment type="caution">
    <text evidence="3">The sequence shown here is derived from an EMBL/GenBank/DDBJ whole genome shotgun (WGS) entry which is preliminary data.</text>
</comment>
<feature type="transmembrane region" description="Helical" evidence="2">
    <location>
        <begin position="176"/>
        <end position="196"/>
    </location>
</feature>
<evidence type="ECO:0000256" key="1">
    <source>
        <dbReference type="SAM" id="MobiDB-lite"/>
    </source>
</evidence>
<feature type="transmembrane region" description="Helical" evidence="2">
    <location>
        <begin position="120"/>
        <end position="138"/>
    </location>
</feature>
<evidence type="ECO:0000313" key="3">
    <source>
        <dbReference type="EMBL" id="NOV97450.1"/>
    </source>
</evidence>
<feature type="transmembrane region" description="Helical" evidence="2">
    <location>
        <begin position="65"/>
        <end position="83"/>
    </location>
</feature>
<dbReference type="EMBL" id="JABEZU010000002">
    <property type="protein sequence ID" value="NOV97450.1"/>
    <property type="molecule type" value="Genomic_DNA"/>
</dbReference>
<dbReference type="RefSeq" id="WP_171783660.1">
    <property type="nucleotide sequence ID" value="NZ_BAAAML010000006.1"/>
</dbReference>
<dbReference type="InterPro" id="IPR036938">
    <property type="entry name" value="PAP2/HPO_sf"/>
</dbReference>
<dbReference type="Gene3D" id="1.20.144.10">
    <property type="entry name" value="Phosphatidic acid phosphatase type 2/haloperoxidase"/>
    <property type="match status" value="1"/>
</dbReference>
<protein>
    <submittedName>
        <fullName evidence="3">Membrane-associated phospholipid phosphatase</fullName>
    </submittedName>
</protein>
<sequence>MRVLRAHDDGPISPRDGGGGLTDPGYAGAVTAVLRCPSHFILDRADGAGKDRGVHPDARTRTQHAVVAVVAAACVAGVHALAVHTSAGRTTDTRVLALVGNLAGMPGADVPATVAGWVRAGLPLVLASTVLVLGVLAIRRGAWRALVASVLLVAGSATLSLVLRDLVLAAPPGSTGTYPSTHVTIVACLCVAGLWLRPAGWPRRETRWVAAALVVVAAAASVATHAHLPSDVLGSVLLVAAVGSLLATALVPSVRP</sequence>
<proteinExistence type="predicted"/>
<evidence type="ECO:0000256" key="2">
    <source>
        <dbReference type="SAM" id="Phobius"/>
    </source>
</evidence>
<feature type="transmembrane region" description="Helical" evidence="2">
    <location>
        <begin position="232"/>
        <end position="251"/>
    </location>
</feature>
<feature type="region of interest" description="Disordered" evidence="1">
    <location>
        <begin position="1"/>
        <end position="21"/>
    </location>
</feature>
<reference evidence="3 4" key="1">
    <citation type="submission" date="2020-05" db="EMBL/GenBank/DDBJ databases">
        <title>Genomic Encyclopedia of Type Strains, Phase III (KMG-III): the genomes of soil and plant-associated and newly described type strains.</title>
        <authorList>
            <person name="Whitman W."/>
        </authorList>
    </citation>
    <scope>NUCLEOTIDE SEQUENCE [LARGE SCALE GENOMIC DNA]</scope>
    <source>
        <strain evidence="3 4">KCTC 19046</strain>
    </source>
</reference>
<gene>
    <name evidence="3" type="ORF">HDG69_002025</name>
</gene>
<feature type="compositionally biased region" description="Basic and acidic residues" evidence="1">
    <location>
        <begin position="1"/>
        <end position="10"/>
    </location>
</feature>
<dbReference type="Proteomes" id="UP000757540">
    <property type="component" value="Unassembled WGS sequence"/>
</dbReference>
<keyword evidence="2" id="KW-0472">Membrane</keyword>
<keyword evidence="2" id="KW-1133">Transmembrane helix</keyword>
<accession>A0ABX2A3K6</accession>
<name>A0ABX2A3K6_9MICO</name>
<organism evidence="3 4">
    <name type="scientific">Isoptericola halotolerans</name>
    <dbReference type="NCBI Taxonomy" id="300560"/>
    <lineage>
        <taxon>Bacteria</taxon>
        <taxon>Bacillati</taxon>
        <taxon>Actinomycetota</taxon>
        <taxon>Actinomycetes</taxon>
        <taxon>Micrococcales</taxon>
        <taxon>Promicromonosporaceae</taxon>
        <taxon>Isoptericola</taxon>
    </lineage>
</organism>